<protein>
    <recommendedName>
        <fullName evidence="16">Chemotaxis protein</fullName>
    </recommendedName>
</protein>
<feature type="domain" description="Methyl-accepting transducer" evidence="11">
    <location>
        <begin position="304"/>
        <end position="540"/>
    </location>
</feature>
<dbReference type="InterPro" id="IPR003660">
    <property type="entry name" value="HAMP_dom"/>
</dbReference>
<organism evidence="14 15">
    <name type="scientific">Magnetospirillum moscoviense</name>
    <dbReference type="NCBI Taxonomy" id="1437059"/>
    <lineage>
        <taxon>Bacteria</taxon>
        <taxon>Pseudomonadati</taxon>
        <taxon>Pseudomonadota</taxon>
        <taxon>Alphaproteobacteria</taxon>
        <taxon>Rhodospirillales</taxon>
        <taxon>Rhodospirillaceae</taxon>
        <taxon>Magnetospirillum</taxon>
    </lineage>
</organism>
<dbReference type="CDD" id="cd12107">
    <property type="entry name" value="Hemerythrin"/>
    <property type="match status" value="1"/>
</dbReference>
<dbReference type="PANTHER" id="PTHR32089">
    <property type="entry name" value="METHYL-ACCEPTING CHEMOTAXIS PROTEIN MCPB"/>
    <property type="match status" value="1"/>
</dbReference>
<comment type="similarity">
    <text evidence="2">Belongs to the hemerythrin family.</text>
</comment>
<dbReference type="Pfam" id="PF01814">
    <property type="entry name" value="Hemerythrin"/>
    <property type="match status" value="1"/>
</dbReference>
<keyword evidence="5" id="KW-0408">Iron</keyword>
<dbReference type="PROSITE" id="PS50111">
    <property type="entry name" value="CHEMOTAXIS_TRANSDUC_2"/>
    <property type="match status" value="1"/>
</dbReference>
<name>A0A178MZR5_9PROT</name>
<evidence type="ECO:0000256" key="8">
    <source>
        <dbReference type="PROSITE-ProRule" id="PRU00284"/>
    </source>
</evidence>
<dbReference type="InterPro" id="IPR000727">
    <property type="entry name" value="T_SNARE_dom"/>
</dbReference>
<evidence type="ECO:0000256" key="10">
    <source>
        <dbReference type="SAM" id="Phobius"/>
    </source>
</evidence>
<evidence type="ECO:0000256" key="1">
    <source>
        <dbReference type="ARBA" id="ARBA00004429"/>
    </source>
</evidence>
<evidence type="ECO:0000256" key="7">
    <source>
        <dbReference type="ARBA" id="ARBA00029447"/>
    </source>
</evidence>
<evidence type="ECO:0000259" key="13">
    <source>
        <dbReference type="PROSITE" id="PS50885"/>
    </source>
</evidence>
<evidence type="ECO:0000313" key="15">
    <source>
        <dbReference type="Proteomes" id="UP000078543"/>
    </source>
</evidence>
<dbReference type="Gene3D" id="6.10.340.10">
    <property type="match status" value="1"/>
</dbReference>
<keyword evidence="3" id="KW-0997">Cell inner membrane</keyword>
<dbReference type="InterPro" id="IPR035938">
    <property type="entry name" value="Hemerythrin-like_sf"/>
</dbReference>
<dbReference type="OrthoDB" id="3378718at2"/>
<dbReference type="RefSeq" id="WP_068496479.1">
    <property type="nucleotide sequence ID" value="NZ_LWQU01000011.1"/>
</dbReference>
<comment type="caution">
    <text evidence="14">The sequence shown here is derived from an EMBL/GenBank/DDBJ whole genome shotgun (WGS) entry which is preliminary data.</text>
</comment>
<gene>
    <name evidence="14" type="ORF">A6A05_05665</name>
</gene>
<dbReference type="GO" id="GO:0046872">
    <property type="term" value="F:metal ion binding"/>
    <property type="evidence" value="ECO:0007669"/>
    <property type="project" value="UniProtKB-KW"/>
</dbReference>
<dbReference type="Pfam" id="PF00672">
    <property type="entry name" value="HAMP"/>
    <property type="match status" value="1"/>
</dbReference>
<dbReference type="PRINTS" id="PR00260">
    <property type="entry name" value="CHEMTRNSDUCR"/>
</dbReference>
<dbReference type="PANTHER" id="PTHR32089:SF112">
    <property type="entry name" value="LYSOZYME-LIKE PROTEIN-RELATED"/>
    <property type="match status" value="1"/>
</dbReference>
<comment type="similarity">
    <text evidence="7">Belongs to the methyl-accepting chemotaxis (MCP) protein family.</text>
</comment>
<evidence type="ECO:0000256" key="3">
    <source>
        <dbReference type="ARBA" id="ARBA00022519"/>
    </source>
</evidence>
<dbReference type="PROSITE" id="PS50885">
    <property type="entry name" value="HAMP"/>
    <property type="match status" value="1"/>
</dbReference>
<reference evidence="14 15" key="1">
    <citation type="submission" date="2016-04" db="EMBL/GenBank/DDBJ databases">
        <title>Draft genome sequence of freshwater magnetotactic bacteria Magnetospirillum marisnigri SP-1 and Magnetospirillum moscoviense BB-1.</title>
        <authorList>
            <person name="Koziaeva V."/>
            <person name="Dziuba M.V."/>
            <person name="Ivanov T.M."/>
            <person name="Kuznetsov B."/>
            <person name="Grouzdev D.S."/>
        </authorList>
    </citation>
    <scope>NUCLEOTIDE SEQUENCE [LARGE SCALE GENOMIC DNA]</scope>
    <source>
        <strain evidence="14 15">BB-1</strain>
    </source>
</reference>
<keyword evidence="10" id="KW-1133">Transmembrane helix</keyword>
<keyword evidence="6 8" id="KW-0807">Transducer</keyword>
<keyword evidence="9" id="KW-0175">Coiled coil</keyword>
<dbReference type="Proteomes" id="UP000078543">
    <property type="component" value="Unassembled WGS sequence"/>
</dbReference>
<dbReference type="EMBL" id="LWQU01000011">
    <property type="protein sequence ID" value="OAN67038.1"/>
    <property type="molecule type" value="Genomic_DNA"/>
</dbReference>
<feature type="domain" description="T-SNARE coiled-coil homology" evidence="12">
    <location>
        <begin position="466"/>
        <end position="518"/>
    </location>
</feature>
<dbReference type="Gene3D" id="1.10.287.950">
    <property type="entry name" value="Methyl-accepting chemotaxis protein"/>
    <property type="match status" value="1"/>
</dbReference>
<dbReference type="GO" id="GO:0005886">
    <property type="term" value="C:plasma membrane"/>
    <property type="evidence" value="ECO:0007669"/>
    <property type="project" value="UniProtKB-SubCell"/>
</dbReference>
<evidence type="ECO:0000256" key="2">
    <source>
        <dbReference type="ARBA" id="ARBA00010587"/>
    </source>
</evidence>
<accession>A0A178MZR5</accession>
<dbReference type="STRING" id="1437059.A6A05_05665"/>
<keyword evidence="3" id="KW-1003">Cell membrane</keyword>
<keyword evidence="15" id="KW-1185">Reference proteome</keyword>
<evidence type="ECO:0000256" key="9">
    <source>
        <dbReference type="SAM" id="Coils"/>
    </source>
</evidence>
<evidence type="ECO:0000256" key="4">
    <source>
        <dbReference type="ARBA" id="ARBA00022723"/>
    </source>
</evidence>
<feature type="domain" description="HAMP" evidence="13">
    <location>
        <begin position="210"/>
        <end position="263"/>
    </location>
</feature>
<dbReference type="NCBIfam" id="NF033749">
    <property type="entry name" value="bact_hemeryth"/>
    <property type="match status" value="1"/>
</dbReference>
<dbReference type="InterPro" id="IPR012312">
    <property type="entry name" value="Hemerythrin-like"/>
</dbReference>
<feature type="coiled-coil region" evidence="9">
    <location>
        <begin position="354"/>
        <end position="388"/>
    </location>
</feature>
<evidence type="ECO:0000256" key="6">
    <source>
        <dbReference type="ARBA" id="ARBA00023224"/>
    </source>
</evidence>
<dbReference type="SUPFAM" id="SSF47188">
    <property type="entry name" value="Hemerythrin-like"/>
    <property type="match status" value="1"/>
</dbReference>
<dbReference type="InterPro" id="IPR004089">
    <property type="entry name" value="MCPsignal_dom"/>
</dbReference>
<dbReference type="Gene3D" id="1.20.120.50">
    <property type="entry name" value="Hemerythrin-like"/>
    <property type="match status" value="1"/>
</dbReference>
<dbReference type="AlphaFoldDB" id="A0A178MZR5"/>
<dbReference type="CDD" id="cd06225">
    <property type="entry name" value="HAMP"/>
    <property type="match status" value="1"/>
</dbReference>
<dbReference type="InterPro" id="IPR016131">
    <property type="entry name" value="Haemerythrin_Fe_BS"/>
</dbReference>
<evidence type="ECO:0008006" key="16">
    <source>
        <dbReference type="Google" id="ProtNLM"/>
    </source>
</evidence>
<dbReference type="GO" id="GO:0006935">
    <property type="term" value="P:chemotaxis"/>
    <property type="evidence" value="ECO:0007669"/>
    <property type="project" value="InterPro"/>
</dbReference>
<dbReference type="GO" id="GO:0007165">
    <property type="term" value="P:signal transduction"/>
    <property type="evidence" value="ECO:0007669"/>
    <property type="project" value="UniProtKB-KW"/>
</dbReference>
<keyword evidence="10" id="KW-0812">Transmembrane</keyword>
<evidence type="ECO:0000259" key="11">
    <source>
        <dbReference type="PROSITE" id="PS50111"/>
    </source>
</evidence>
<sequence>MLIRTIRGKFTAIGLAVLGVATLMTANSLWTAEKMEVGVEELSDAASALRTQMTADMMHDALRADAFAALSMAEIGDAADQKHLREDLATHIEQFTKSIEANKSMHLPDDIKAALSSADKPLAAYAQQVRRTVDLAFTDRKAALASVGELQKSFDDLATAMEAISDKIEAHAKDIHDGADAAANRAFALGLATAGFTALILAVVGLFTRNSILSPLTRITASMKALAGGDLERPIADLQRTDEVGNMAQAVEVFRNNAIEVRKLQAEQAEQKRQAQAARHAAMKQMADAFESSVGKVVQTVTSAATELQAASQQLAASANETSAQATTVASAAQQASSNAQTVAAATEQLSASIAEIAQQVERSQAVATRAETEAEQATGQIRHLSDAVGQINEIVNLINAIAHQTNLLALNATIEAARAGDAGKGFAVVANEVKGLASQTARATGEIANHIKAVQEGTASAVHAVDSIASVIGEMNEIGSSVAAAVQEQSAATGEIARNIEQTAEGTHEVSSNIGTVEQAARDTGGAAEQIHTSASDLSQQAEYLRAEVRRFLDQVRSDQDEITLMEWNADYDTGDQAVDAQHHAFFDHVNKTFAAMMGGDSSGVTGAAIADIVVEMGEHFREEEALMSRQGYPAIDHHRDSHRRFLEQAGALKADMEAGKDGAVNRTFEYLAAWTREHFAKDDHDLALFLRQAKAA</sequence>
<comment type="subcellular location">
    <subcellularLocation>
        <location evidence="1">Cell inner membrane</location>
        <topology evidence="1">Multi-pass membrane protein</topology>
    </subcellularLocation>
</comment>
<keyword evidence="4" id="KW-0479">Metal-binding</keyword>
<dbReference type="PROSITE" id="PS00550">
    <property type="entry name" value="HEMERYTHRINS"/>
    <property type="match status" value="1"/>
</dbReference>
<proteinExistence type="inferred from homology"/>
<dbReference type="PROSITE" id="PS50192">
    <property type="entry name" value="T_SNARE"/>
    <property type="match status" value="1"/>
</dbReference>
<evidence type="ECO:0000256" key="5">
    <source>
        <dbReference type="ARBA" id="ARBA00023004"/>
    </source>
</evidence>
<dbReference type="SMART" id="SM00283">
    <property type="entry name" value="MA"/>
    <property type="match status" value="1"/>
</dbReference>
<dbReference type="SMART" id="SM00304">
    <property type="entry name" value="HAMP"/>
    <property type="match status" value="1"/>
</dbReference>
<dbReference type="SUPFAM" id="SSF58104">
    <property type="entry name" value="Methyl-accepting chemotaxis protein (MCP) signaling domain"/>
    <property type="match status" value="1"/>
</dbReference>
<evidence type="ECO:0000259" key="12">
    <source>
        <dbReference type="PROSITE" id="PS50192"/>
    </source>
</evidence>
<dbReference type="NCBIfam" id="TIGR02481">
    <property type="entry name" value="hemeryth_dom"/>
    <property type="match status" value="1"/>
</dbReference>
<dbReference type="Pfam" id="PF00015">
    <property type="entry name" value="MCPsignal"/>
    <property type="match status" value="1"/>
</dbReference>
<dbReference type="GO" id="GO:0004888">
    <property type="term" value="F:transmembrane signaling receptor activity"/>
    <property type="evidence" value="ECO:0007669"/>
    <property type="project" value="InterPro"/>
</dbReference>
<feature type="transmembrane region" description="Helical" evidence="10">
    <location>
        <begin position="186"/>
        <end position="208"/>
    </location>
</feature>
<dbReference type="InterPro" id="IPR012827">
    <property type="entry name" value="Hemerythrin_metal-bd"/>
</dbReference>
<evidence type="ECO:0000313" key="14">
    <source>
        <dbReference type="EMBL" id="OAN67038.1"/>
    </source>
</evidence>
<keyword evidence="10" id="KW-0472">Membrane</keyword>
<dbReference type="InterPro" id="IPR004090">
    <property type="entry name" value="Chemotax_Me-accpt_rcpt"/>
</dbReference>